<proteinExistence type="predicted"/>
<feature type="region of interest" description="Disordered" evidence="1">
    <location>
        <begin position="161"/>
        <end position="204"/>
    </location>
</feature>
<evidence type="ECO:0000256" key="1">
    <source>
        <dbReference type="SAM" id="MobiDB-lite"/>
    </source>
</evidence>
<keyword evidence="3" id="KW-1185">Reference proteome</keyword>
<dbReference type="AlphaFoldDB" id="A0A3R7CR40"/>
<accession>A0A3R7CR40</accession>
<dbReference type="Proteomes" id="UP000286415">
    <property type="component" value="Unassembled WGS sequence"/>
</dbReference>
<reference evidence="2 3" key="2">
    <citation type="journal article" date="2021" name="Genomics">
        <title>High-quality reference genome for Clonorchis sinensis.</title>
        <authorList>
            <person name="Young N.D."/>
            <person name="Stroehlein A.J."/>
            <person name="Kinkar L."/>
            <person name="Wang T."/>
            <person name="Sohn W.M."/>
            <person name="Chang B.C.H."/>
            <person name="Kaur P."/>
            <person name="Weisz D."/>
            <person name="Dudchenko O."/>
            <person name="Aiden E.L."/>
            <person name="Korhonen P.K."/>
            <person name="Gasser R.B."/>
        </authorList>
    </citation>
    <scope>NUCLEOTIDE SEQUENCE [LARGE SCALE GENOMIC DNA]</scope>
    <source>
        <strain evidence="2">Cs-k2</strain>
    </source>
</reference>
<evidence type="ECO:0000313" key="3">
    <source>
        <dbReference type="Proteomes" id="UP000286415"/>
    </source>
</evidence>
<sequence>MAECLKAIPRVFLKELFDRREAHFCHLLFLAFPDMGHIRTDSTTSSNKQKTTALFCRFLELKTRLGTTGDKRCTRATGGMAGIRTHHGATKQATLPAGHTLPPPEVFTPRACYQVCNVENHQAIIDADCALPRHSSYQIFVPVGRKVGPVRQLSQFGQANGKQTLVDAGPFPLSRRPTYSGDNKDKSAIKTEEKARGRHTQPTS</sequence>
<name>A0A3R7CR40_CLOSI</name>
<evidence type="ECO:0000313" key="2">
    <source>
        <dbReference type="EMBL" id="KAG5443511.1"/>
    </source>
</evidence>
<dbReference type="EMBL" id="NIRI02000056">
    <property type="protein sequence ID" value="KAG5443511.1"/>
    <property type="molecule type" value="Genomic_DNA"/>
</dbReference>
<dbReference type="InParanoid" id="A0A3R7CR40"/>
<protein>
    <submittedName>
        <fullName evidence="2">Uncharacterized protein</fullName>
    </submittedName>
</protein>
<feature type="compositionally biased region" description="Basic and acidic residues" evidence="1">
    <location>
        <begin position="182"/>
        <end position="195"/>
    </location>
</feature>
<organism evidence="2 3">
    <name type="scientific">Clonorchis sinensis</name>
    <name type="common">Chinese liver fluke</name>
    <dbReference type="NCBI Taxonomy" id="79923"/>
    <lineage>
        <taxon>Eukaryota</taxon>
        <taxon>Metazoa</taxon>
        <taxon>Spiralia</taxon>
        <taxon>Lophotrochozoa</taxon>
        <taxon>Platyhelminthes</taxon>
        <taxon>Trematoda</taxon>
        <taxon>Digenea</taxon>
        <taxon>Opisthorchiida</taxon>
        <taxon>Opisthorchiata</taxon>
        <taxon>Opisthorchiidae</taxon>
        <taxon>Clonorchis</taxon>
    </lineage>
</organism>
<reference evidence="2 3" key="1">
    <citation type="journal article" date="2018" name="Biotechnol. Adv.">
        <title>Improved genomic resources and new bioinformatic workflow for the carcinogenic parasite Clonorchis sinensis: Biotechnological implications.</title>
        <authorList>
            <person name="Wang D."/>
            <person name="Korhonen P.K."/>
            <person name="Gasser R.B."/>
            <person name="Young N.D."/>
        </authorList>
    </citation>
    <scope>NUCLEOTIDE SEQUENCE [LARGE SCALE GENOMIC DNA]</scope>
    <source>
        <strain evidence="2">Cs-k2</strain>
    </source>
</reference>
<comment type="caution">
    <text evidence="2">The sequence shown here is derived from an EMBL/GenBank/DDBJ whole genome shotgun (WGS) entry which is preliminary data.</text>
</comment>
<gene>
    <name evidence="2" type="ORF">CSKR_101072</name>
</gene>